<protein>
    <submittedName>
        <fullName evidence="9">Major facilitator family transporter</fullName>
    </submittedName>
</protein>
<feature type="transmembrane region" description="Helical" evidence="7">
    <location>
        <begin position="12"/>
        <end position="34"/>
    </location>
</feature>
<dbReference type="STRING" id="123214.PERMA_0890"/>
<dbReference type="OrthoDB" id="9773404at2"/>
<gene>
    <name evidence="9" type="ordered locus">PERMA_0890</name>
</gene>
<dbReference type="Pfam" id="PF07690">
    <property type="entry name" value="MFS_1"/>
    <property type="match status" value="1"/>
</dbReference>
<dbReference type="HOGENOM" id="CLU_001265_14_0_0"/>
<organism evidence="9 10">
    <name type="scientific">Persephonella marina (strain DSM 14350 / EX-H1)</name>
    <dbReference type="NCBI Taxonomy" id="123214"/>
    <lineage>
        <taxon>Bacteria</taxon>
        <taxon>Pseudomonadati</taxon>
        <taxon>Aquificota</taxon>
        <taxon>Aquificia</taxon>
        <taxon>Aquificales</taxon>
        <taxon>Hydrogenothermaceae</taxon>
        <taxon>Persephonella</taxon>
    </lineage>
</organism>
<evidence type="ECO:0000256" key="1">
    <source>
        <dbReference type="ARBA" id="ARBA00004141"/>
    </source>
</evidence>
<keyword evidence="10" id="KW-1185">Reference proteome</keyword>
<evidence type="ECO:0000256" key="3">
    <source>
        <dbReference type="ARBA" id="ARBA00022692"/>
    </source>
</evidence>
<evidence type="ECO:0000256" key="5">
    <source>
        <dbReference type="ARBA" id="ARBA00023063"/>
    </source>
</evidence>
<dbReference type="GO" id="GO:0016020">
    <property type="term" value="C:membrane"/>
    <property type="evidence" value="ECO:0007669"/>
    <property type="project" value="UniProtKB-SubCell"/>
</dbReference>
<dbReference type="InterPro" id="IPR036259">
    <property type="entry name" value="MFS_trans_sf"/>
</dbReference>
<feature type="domain" description="Major facilitator superfamily (MFS) profile" evidence="8">
    <location>
        <begin position="15"/>
        <end position="429"/>
    </location>
</feature>
<feature type="transmembrane region" description="Helical" evidence="7">
    <location>
        <begin position="247"/>
        <end position="269"/>
    </location>
</feature>
<feature type="transmembrane region" description="Helical" evidence="7">
    <location>
        <begin position="46"/>
        <end position="73"/>
    </location>
</feature>
<reference evidence="9 10" key="1">
    <citation type="journal article" date="2009" name="J. Bacteriol.">
        <title>Complete and draft genome sequences of six members of the Aquificales.</title>
        <authorList>
            <person name="Reysenbach A.L."/>
            <person name="Hamamura N."/>
            <person name="Podar M."/>
            <person name="Griffiths E."/>
            <person name="Ferreira S."/>
            <person name="Hochstein R."/>
            <person name="Heidelberg J."/>
            <person name="Johnson J."/>
            <person name="Mead D."/>
            <person name="Pohorille A."/>
            <person name="Sarmiento M."/>
            <person name="Schweighofer K."/>
            <person name="Seshadri R."/>
            <person name="Voytek M.A."/>
        </authorList>
    </citation>
    <scope>NUCLEOTIDE SEQUENCE [LARGE SCALE GENOMIC DNA]</scope>
    <source>
        <strain evidence="10">DSM 14350 / EX-H1</strain>
    </source>
</reference>
<keyword evidence="5" id="KW-0534">Nitrate assimilation</keyword>
<comment type="similarity">
    <text evidence="2">Belongs to the major facilitator superfamily. Nitrate/nitrite porter (TC 2.A.1.8) family.</text>
</comment>
<dbReference type="PANTHER" id="PTHR23515">
    <property type="entry name" value="HIGH-AFFINITY NITRATE TRANSPORTER 2.3"/>
    <property type="match status" value="1"/>
</dbReference>
<evidence type="ECO:0000313" key="10">
    <source>
        <dbReference type="Proteomes" id="UP000001366"/>
    </source>
</evidence>
<feature type="transmembrane region" description="Helical" evidence="7">
    <location>
        <begin position="407"/>
        <end position="425"/>
    </location>
</feature>
<dbReference type="GO" id="GO:0015112">
    <property type="term" value="F:nitrate transmembrane transporter activity"/>
    <property type="evidence" value="ECO:0007669"/>
    <property type="project" value="InterPro"/>
</dbReference>
<feature type="transmembrane region" description="Helical" evidence="7">
    <location>
        <begin position="373"/>
        <end position="395"/>
    </location>
</feature>
<feature type="transmembrane region" description="Helical" evidence="7">
    <location>
        <begin position="312"/>
        <end position="332"/>
    </location>
</feature>
<keyword evidence="3 7" id="KW-0812">Transmembrane</keyword>
<comment type="subcellular location">
    <subcellularLocation>
        <location evidence="1">Membrane</location>
        <topology evidence="1">Multi-pass membrane protein</topology>
    </subcellularLocation>
</comment>
<evidence type="ECO:0000256" key="4">
    <source>
        <dbReference type="ARBA" id="ARBA00022989"/>
    </source>
</evidence>
<feature type="transmembrane region" description="Helical" evidence="7">
    <location>
        <begin position="281"/>
        <end position="300"/>
    </location>
</feature>
<sequence length="439" mass="46991">MESNSFRIKGSPMTGLIMATFGFFIGFAAVSLYGPVAKNLKEILGLSGFLLGLLVAAPNLTGSLLRIPFAAWVDKAGGKIPLTTLLVLSVIGMGGLSTLLYFYYPNLEPWMYWLILFFGFLSGCGIATFSVGIAQTAYWFPENKQGFALGIYAGVGNLAPGLFGLVLPFALKEIGLTTSYILWFGFLLVGTVIYILFAKDAPYFQLIKSGIPRDEAIIRAKEKGQELIPTGSLIESLKNSARHIETWALVALYFTSFGGFLALTGWFIVFWVESYDMEVRHAGLLMAFGFSLLASVIRIFGGWMSDKIGGELVSIVAFGMILIGALIVISGGNTNFSVSLAGEILMGAGMGIANGAVFKLVPKYVPHATGGAAGWVGGLGAFGGFVVPPILGIFVQNFGISGYSKGFIVYVLLSVMAIIISGLLWKAYGKEINKPIEEL</sequence>
<evidence type="ECO:0000256" key="2">
    <source>
        <dbReference type="ARBA" id="ARBA00008432"/>
    </source>
</evidence>
<keyword evidence="4 7" id="KW-1133">Transmembrane helix</keyword>
<evidence type="ECO:0000256" key="7">
    <source>
        <dbReference type="SAM" id="Phobius"/>
    </source>
</evidence>
<feature type="transmembrane region" description="Helical" evidence="7">
    <location>
        <begin position="344"/>
        <end position="361"/>
    </location>
</feature>
<dbReference type="KEGG" id="pmx:PERMA_0890"/>
<dbReference type="PROSITE" id="PS50850">
    <property type="entry name" value="MFS"/>
    <property type="match status" value="1"/>
</dbReference>
<feature type="transmembrane region" description="Helical" evidence="7">
    <location>
        <begin position="110"/>
        <end position="134"/>
    </location>
</feature>
<dbReference type="PaxDb" id="123214-PERMA_0890"/>
<dbReference type="eggNOG" id="COG2223">
    <property type="taxonomic scope" value="Bacteria"/>
</dbReference>
<dbReference type="GO" id="GO:0042128">
    <property type="term" value="P:nitrate assimilation"/>
    <property type="evidence" value="ECO:0007669"/>
    <property type="project" value="UniProtKB-KW"/>
</dbReference>
<feature type="transmembrane region" description="Helical" evidence="7">
    <location>
        <begin position="85"/>
        <end position="104"/>
    </location>
</feature>
<dbReference type="Proteomes" id="UP000001366">
    <property type="component" value="Chromosome"/>
</dbReference>
<dbReference type="Gene3D" id="1.20.1250.20">
    <property type="entry name" value="MFS general substrate transporter like domains"/>
    <property type="match status" value="2"/>
</dbReference>
<name>C0QPT1_PERMH</name>
<dbReference type="AlphaFoldDB" id="C0QPT1"/>
<feature type="transmembrane region" description="Helical" evidence="7">
    <location>
        <begin position="146"/>
        <end position="168"/>
    </location>
</feature>
<dbReference type="InterPro" id="IPR011701">
    <property type="entry name" value="MFS"/>
</dbReference>
<dbReference type="SUPFAM" id="SSF103473">
    <property type="entry name" value="MFS general substrate transporter"/>
    <property type="match status" value="1"/>
</dbReference>
<dbReference type="EMBL" id="CP001230">
    <property type="protein sequence ID" value="ACO03221.1"/>
    <property type="molecule type" value="Genomic_DNA"/>
</dbReference>
<accession>C0QPT1</accession>
<dbReference type="InterPro" id="IPR044772">
    <property type="entry name" value="NO3_transporter"/>
</dbReference>
<dbReference type="InterPro" id="IPR020846">
    <property type="entry name" value="MFS_dom"/>
</dbReference>
<evidence type="ECO:0000259" key="8">
    <source>
        <dbReference type="PROSITE" id="PS50850"/>
    </source>
</evidence>
<evidence type="ECO:0000313" key="9">
    <source>
        <dbReference type="EMBL" id="ACO03221.1"/>
    </source>
</evidence>
<proteinExistence type="inferred from homology"/>
<keyword evidence="6 7" id="KW-0472">Membrane</keyword>
<feature type="transmembrane region" description="Helical" evidence="7">
    <location>
        <begin position="180"/>
        <end position="198"/>
    </location>
</feature>
<dbReference type="RefSeq" id="WP_012675460.1">
    <property type="nucleotide sequence ID" value="NC_012440.1"/>
</dbReference>
<evidence type="ECO:0000256" key="6">
    <source>
        <dbReference type="ARBA" id="ARBA00023136"/>
    </source>
</evidence>